<feature type="region of interest" description="Disordered" evidence="1">
    <location>
        <begin position="68"/>
        <end position="135"/>
    </location>
</feature>
<reference evidence="2 3" key="1">
    <citation type="submission" date="2017-03" db="EMBL/GenBank/DDBJ databases">
        <title>Genomes of endolithic fungi from Antarctica.</title>
        <authorList>
            <person name="Coleine C."/>
            <person name="Masonjones S."/>
            <person name="Stajich J.E."/>
        </authorList>
    </citation>
    <scope>NUCLEOTIDE SEQUENCE [LARGE SCALE GENOMIC DNA]</scope>
    <source>
        <strain evidence="2 3">CCFEE 5184</strain>
    </source>
</reference>
<keyword evidence="3" id="KW-1185">Reference proteome</keyword>
<sequence length="135" mass="14670">MLPSSQYPAHRIFATGSASLQGLVDTINSQVKYRQCIFEMNVARAILEILSREENAPIHLQGDQVVLVGGGDQQAEPATNTPSGGTEVQTAAARPADDSGDDYDELYDLSDNDKKSKKRKRPSDGAGPEPKRKRD</sequence>
<evidence type="ECO:0000313" key="2">
    <source>
        <dbReference type="EMBL" id="TKA62445.1"/>
    </source>
</evidence>
<organism evidence="2 3">
    <name type="scientific">Friedmanniomyces simplex</name>
    <dbReference type="NCBI Taxonomy" id="329884"/>
    <lineage>
        <taxon>Eukaryota</taxon>
        <taxon>Fungi</taxon>
        <taxon>Dikarya</taxon>
        <taxon>Ascomycota</taxon>
        <taxon>Pezizomycotina</taxon>
        <taxon>Dothideomycetes</taxon>
        <taxon>Dothideomycetidae</taxon>
        <taxon>Mycosphaerellales</taxon>
        <taxon>Teratosphaeriaceae</taxon>
        <taxon>Friedmanniomyces</taxon>
    </lineage>
</organism>
<comment type="caution">
    <text evidence="2">The sequence shown here is derived from an EMBL/GenBank/DDBJ whole genome shotgun (WGS) entry which is preliminary data.</text>
</comment>
<name>A0A4U0WLK6_9PEZI</name>
<dbReference type="Proteomes" id="UP000309340">
    <property type="component" value="Unassembled WGS sequence"/>
</dbReference>
<dbReference type="EMBL" id="NAJQ01001074">
    <property type="protein sequence ID" value="TKA62445.1"/>
    <property type="molecule type" value="Genomic_DNA"/>
</dbReference>
<accession>A0A4U0WLK6</accession>
<evidence type="ECO:0000256" key="1">
    <source>
        <dbReference type="SAM" id="MobiDB-lite"/>
    </source>
</evidence>
<gene>
    <name evidence="2" type="ORF">B0A55_12937</name>
</gene>
<protein>
    <submittedName>
        <fullName evidence="2">Uncharacterized protein</fullName>
    </submittedName>
</protein>
<dbReference type="AlphaFoldDB" id="A0A4U0WLK6"/>
<proteinExistence type="predicted"/>
<feature type="compositionally biased region" description="Acidic residues" evidence="1">
    <location>
        <begin position="98"/>
        <end position="110"/>
    </location>
</feature>
<evidence type="ECO:0000313" key="3">
    <source>
        <dbReference type="Proteomes" id="UP000309340"/>
    </source>
</evidence>
<feature type="compositionally biased region" description="Polar residues" evidence="1">
    <location>
        <begin position="76"/>
        <end position="89"/>
    </location>
</feature>